<dbReference type="AlphaFoldDB" id="A0A4Z2EHZ6"/>
<evidence type="ECO:0000313" key="4">
    <source>
        <dbReference type="Proteomes" id="UP000314294"/>
    </source>
</evidence>
<comment type="caution">
    <text evidence="3">The sequence shown here is derived from an EMBL/GenBank/DDBJ whole genome shotgun (WGS) entry which is preliminary data.</text>
</comment>
<evidence type="ECO:0000313" key="3">
    <source>
        <dbReference type="EMBL" id="TNN28443.1"/>
    </source>
</evidence>
<proteinExistence type="predicted"/>
<protein>
    <submittedName>
        <fullName evidence="3">Uncharacterized protein</fullName>
    </submittedName>
</protein>
<feature type="region of interest" description="Disordered" evidence="1">
    <location>
        <begin position="1"/>
        <end position="29"/>
    </location>
</feature>
<organism evidence="3 4">
    <name type="scientific">Liparis tanakae</name>
    <name type="common">Tanaka's snailfish</name>
    <dbReference type="NCBI Taxonomy" id="230148"/>
    <lineage>
        <taxon>Eukaryota</taxon>
        <taxon>Metazoa</taxon>
        <taxon>Chordata</taxon>
        <taxon>Craniata</taxon>
        <taxon>Vertebrata</taxon>
        <taxon>Euteleostomi</taxon>
        <taxon>Actinopterygii</taxon>
        <taxon>Neopterygii</taxon>
        <taxon>Teleostei</taxon>
        <taxon>Neoteleostei</taxon>
        <taxon>Acanthomorphata</taxon>
        <taxon>Eupercaria</taxon>
        <taxon>Perciformes</taxon>
        <taxon>Cottioidei</taxon>
        <taxon>Cottales</taxon>
        <taxon>Liparidae</taxon>
        <taxon>Liparis</taxon>
    </lineage>
</organism>
<reference evidence="3 4" key="1">
    <citation type="submission" date="2019-03" db="EMBL/GenBank/DDBJ databases">
        <title>First draft genome of Liparis tanakae, snailfish: a comprehensive survey of snailfish specific genes.</title>
        <authorList>
            <person name="Kim W."/>
            <person name="Song I."/>
            <person name="Jeong J.-H."/>
            <person name="Kim D."/>
            <person name="Kim S."/>
            <person name="Ryu S."/>
            <person name="Song J.Y."/>
            <person name="Lee S.K."/>
        </authorList>
    </citation>
    <scope>NUCLEOTIDE SEQUENCE [LARGE SCALE GENOMIC DNA]</scope>
    <source>
        <tissue evidence="3">Muscle</tissue>
    </source>
</reference>
<gene>
    <name evidence="3" type="ORF">EYF80_061409</name>
</gene>
<accession>A0A4Z2EHZ6</accession>
<feature type="transmembrane region" description="Helical" evidence="2">
    <location>
        <begin position="58"/>
        <end position="80"/>
    </location>
</feature>
<dbReference type="Proteomes" id="UP000314294">
    <property type="component" value="Unassembled WGS sequence"/>
</dbReference>
<keyword evidence="2" id="KW-0472">Membrane</keyword>
<evidence type="ECO:0000256" key="1">
    <source>
        <dbReference type="SAM" id="MobiDB-lite"/>
    </source>
</evidence>
<keyword evidence="2" id="KW-0812">Transmembrane</keyword>
<keyword evidence="2" id="KW-1133">Transmembrane helix</keyword>
<dbReference type="EMBL" id="SRLO01006899">
    <property type="protein sequence ID" value="TNN28443.1"/>
    <property type="molecule type" value="Genomic_DNA"/>
</dbReference>
<name>A0A4Z2EHZ6_9TELE</name>
<sequence length="92" mass="9829">MPVVTVGPAFSSQTPRKPPRQEDEDIFPSSVHGSPVIVWEDESIINNVALEESLGAPLIGVMAVNLTHFLLVFMPVGSFYDAIFMGSAAKAG</sequence>
<evidence type="ECO:0000256" key="2">
    <source>
        <dbReference type="SAM" id="Phobius"/>
    </source>
</evidence>
<keyword evidence="4" id="KW-1185">Reference proteome</keyword>